<organism evidence="2 3">
    <name type="scientific">Yinghuangia aomiensis</name>
    <dbReference type="NCBI Taxonomy" id="676205"/>
    <lineage>
        <taxon>Bacteria</taxon>
        <taxon>Bacillati</taxon>
        <taxon>Actinomycetota</taxon>
        <taxon>Actinomycetes</taxon>
        <taxon>Kitasatosporales</taxon>
        <taxon>Streptomycetaceae</taxon>
        <taxon>Yinghuangia</taxon>
    </lineage>
</organism>
<sequence>MYNASTGAAAAGTGGVLAATGAVNLMWALVAAFTLFSAGLALKRIFPARTR</sequence>
<comment type="caution">
    <text evidence="2">The sequence shown here is derived from an EMBL/GenBank/DDBJ whole genome shotgun (WGS) entry which is preliminary data.</text>
</comment>
<accession>A0ABP9I3M5</accession>
<evidence type="ECO:0000256" key="1">
    <source>
        <dbReference type="SAM" id="Phobius"/>
    </source>
</evidence>
<feature type="transmembrane region" description="Helical" evidence="1">
    <location>
        <begin position="28"/>
        <end position="46"/>
    </location>
</feature>
<dbReference type="Proteomes" id="UP001500466">
    <property type="component" value="Unassembled WGS sequence"/>
</dbReference>
<evidence type="ECO:0008006" key="4">
    <source>
        <dbReference type="Google" id="ProtNLM"/>
    </source>
</evidence>
<evidence type="ECO:0000313" key="2">
    <source>
        <dbReference type="EMBL" id="GAA4986257.1"/>
    </source>
</evidence>
<dbReference type="EMBL" id="BAABHS010000031">
    <property type="protein sequence ID" value="GAA4986257.1"/>
    <property type="molecule type" value="Genomic_DNA"/>
</dbReference>
<keyword evidence="3" id="KW-1185">Reference proteome</keyword>
<name>A0ABP9I3M5_9ACTN</name>
<proteinExistence type="predicted"/>
<evidence type="ECO:0000313" key="3">
    <source>
        <dbReference type="Proteomes" id="UP001500466"/>
    </source>
</evidence>
<keyword evidence="1" id="KW-1133">Transmembrane helix</keyword>
<reference evidence="3" key="1">
    <citation type="journal article" date="2019" name="Int. J. Syst. Evol. Microbiol.">
        <title>The Global Catalogue of Microorganisms (GCM) 10K type strain sequencing project: providing services to taxonomists for standard genome sequencing and annotation.</title>
        <authorList>
            <consortium name="The Broad Institute Genomics Platform"/>
            <consortium name="The Broad Institute Genome Sequencing Center for Infectious Disease"/>
            <person name="Wu L."/>
            <person name="Ma J."/>
        </authorList>
    </citation>
    <scope>NUCLEOTIDE SEQUENCE [LARGE SCALE GENOMIC DNA]</scope>
    <source>
        <strain evidence="3">JCM 17986</strain>
    </source>
</reference>
<keyword evidence="1" id="KW-0812">Transmembrane</keyword>
<gene>
    <name evidence="2" type="ORF">GCM10023205_66010</name>
</gene>
<keyword evidence="1" id="KW-0472">Membrane</keyword>
<protein>
    <recommendedName>
        <fullName evidence="4">Peptidase</fullName>
    </recommendedName>
</protein>